<dbReference type="SUPFAM" id="SSF52540">
    <property type="entry name" value="P-loop containing nucleoside triphosphate hydrolases"/>
    <property type="match status" value="1"/>
</dbReference>
<dbReference type="EMBL" id="QZWG01000009">
    <property type="protein sequence ID" value="RZB94031.1"/>
    <property type="molecule type" value="Genomic_DNA"/>
</dbReference>
<dbReference type="InterPro" id="IPR032675">
    <property type="entry name" value="LRR_dom_sf"/>
</dbReference>
<proteinExistence type="predicted"/>
<dbReference type="AlphaFoldDB" id="A0A445J6L0"/>
<reference evidence="8 9" key="1">
    <citation type="submission" date="2018-09" db="EMBL/GenBank/DDBJ databases">
        <title>A high-quality reference genome of wild soybean provides a powerful tool to mine soybean genomes.</title>
        <authorList>
            <person name="Xie M."/>
            <person name="Chung C.Y.L."/>
            <person name="Li M.-W."/>
            <person name="Wong F.-L."/>
            <person name="Chan T.-F."/>
            <person name="Lam H.-M."/>
        </authorList>
    </citation>
    <scope>NUCLEOTIDE SEQUENCE [LARGE SCALE GENOMIC DNA]</scope>
    <source>
        <strain evidence="9">cv. W05</strain>
        <tissue evidence="8">Hypocotyl of etiolated seedlings</tissue>
    </source>
</reference>
<dbReference type="GO" id="GO:0006952">
    <property type="term" value="P:defense response"/>
    <property type="evidence" value="ECO:0007669"/>
    <property type="project" value="UniProtKB-KW"/>
</dbReference>
<protein>
    <submittedName>
        <fullName evidence="6">Putative disease resistance protein RGA4 isoform A</fullName>
    </submittedName>
    <submittedName>
        <fullName evidence="7">Putative disease resistance protein RGA4 isoform B</fullName>
    </submittedName>
    <submittedName>
        <fullName evidence="8">Putative disease resistance protein RGA4 isoform C</fullName>
    </submittedName>
</protein>
<dbReference type="Pfam" id="PF23559">
    <property type="entry name" value="WHD_DRP"/>
    <property type="match status" value="1"/>
</dbReference>
<dbReference type="Proteomes" id="UP000289340">
    <property type="component" value="Chromosome 9"/>
</dbReference>
<dbReference type="Gene3D" id="3.40.50.300">
    <property type="entry name" value="P-loop containing nucleotide triphosphate hydrolases"/>
    <property type="match status" value="1"/>
</dbReference>
<feature type="domain" description="R13L1/DRL21-like LRR repeat region" evidence="5">
    <location>
        <begin position="643"/>
        <end position="774"/>
    </location>
</feature>
<dbReference type="PANTHER" id="PTHR36766">
    <property type="entry name" value="PLANT BROAD-SPECTRUM MILDEW RESISTANCE PROTEIN RPW8"/>
    <property type="match status" value="1"/>
</dbReference>
<keyword evidence="1" id="KW-0433">Leucine-rich repeat</keyword>
<feature type="domain" description="Disease resistance protein winged helix" evidence="4">
    <location>
        <begin position="397"/>
        <end position="444"/>
    </location>
</feature>
<evidence type="ECO:0000313" key="8">
    <source>
        <dbReference type="EMBL" id="RZB94032.1"/>
    </source>
</evidence>
<dbReference type="EMBL" id="QZWG01000009">
    <property type="protein sequence ID" value="RZB94032.1"/>
    <property type="molecule type" value="Genomic_DNA"/>
</dbReference>
<keyword evidence="3" id="KW-0611">Plant defense</keyword>
<organism evidence="8 9">
    <name type="scientific">Glycine soja</name>
    <name type="common">Wild soybean</name>
    <dbReference type="NCBI Taxonomy" id="3848"/>
    <lineage>
        <taxon>Eukaryota</taxon>
        <taxon>Viridiplantae</taxon>
        <taxon>Streptophyta</taxon>
        <taxon>Embryophyta</taxon>
        <taxon>Tracheophyta</taxon>
        <taxon>Spermatophyta</taxon>
        <taxon>Magnoliopsida</taxon>
        <taxon>eudicotyledons</taxon>
        <taxon>Gunneridae</taxon>
        <taxon>Pentapetalae</taxon>
        <taxon>rosids</taxon>
        <taxon>fabids</taxon>
        <taxon>Fabales</taxon>
        <taxon>Fabaceae</taxon>
        <taxon>Papilionoideae</taxon>
        <taxon>50 kb inversion clade</taxon>
        <taxon>NPAAA clade</taxon>
        <taxon>indigoferoid/millettioid clade</taxon>
        <taxon>Phaseoleae</taxon>
        <taxon>Glycine</taxon>
        <taxon>Glycine subgen. Soja</taxon>
    </lineage>
</organism>
<dbReference type="Gramene" id="XM_028324246.1">
    <property type="protein sequence ID" value="XP_028180047.1"/>
    <property type="gene ID" value="LOC114367142"/>
</dbReference>
<evidence type="ECO:0000256" key="3">
    <source>
        <dbReference type="ARBA" id="ARBA00022821"/>
    </source>
</evidence>
<dbReference type="Gramene" id="XM_028324247.1">
    <property type="protein sequence ID" value="XP_028180048.1"/>
    <property type="gene ID" value="LOC114367142"/>
</dbReference>
<evidence type="ECO:0000256" key="1">
    <source>
        <dbReference type="ARBA" id="ARBA00022614"/>
    </source>
</evidence>
<keyword evidence="9" id="KW-1185">Reference proteome</keyword>
<dbReference type="SUPFAM" id="SSF52058">
    <property type="entry name" value="L domain-like"/>
    <property type="match status" value="2"/>
</dbReference>
<gene>
    <name evidence="8" type="ORF">D0Y65_025356</name>
</gene>
<evidence type="ECO:0000313" key="6">
    <source>
        <dbReference type="EMBL" id="RZB94030.1"/>
    </source>
</evidence>
<dbReference type="PANTHER" id="PTHR36766:SF70">
    <property type="entry name" value="DISEASE RESISTANCE PROTEIN RGA4"/>
    <property type="match status" value="1"/>
</dbReference>
<dbReference type="InterPro" id="IPR056789">
    <property type="entry name" value="LRR_R13L1-DRL21"/>
</dbReference>
<dbReference type="Gene3D" id="3.80.10.10">
    <property type="entry name" value="Ribonuclease Inhibitor"/>
    <property type="match status" value="2"/>
</dbReference>
<evidence type="ECO:0000259" key="5">
    <source>
        <dbReference type="Pfam" id="PF25019"/>
    </source>
</evidence>
<keyword evidence="2" id="KW-0677">Repeat</keyword>
<dbReference type="Pfam" id="PF25019">
    <property type="entry name" value="LRR_R13L1-DRL21"/>
    <property type="match status" value="1"/>
</dbReference>
<evidence type="ECO:0000259" key="4">
    <source>
        <dbReference type="Pfam" id="PF23559"/>
    </source>
</evidence>
<name>A0A445J6L0_GLYSO</name>
<dbReference type="InterPro" id="IPR027417">
    <property type="entry name" value="P-loop_NTPase"/>
</dbReference>
<evidence type="ECO:0000313" key="9">
    <source>
        <dbReference type="Proteomes" id="UP000289340"/>
    </source>
</evidence>
<evidence type="ECO:0000313" key="7">
    <source>
        <dbReference type="EMBL" id="RZB94031.1"/>
    </source>
</evidence>
<evidence type="ECO:0000256" key="2">
    <source>
        <dbReference type="ARBA" id="ARBA00022737"/>
    </source>
</evidence>
<accession>A0A445J6L0</accession>
<dbReference type="EMBL" id="QZWG01000009">
    <property type="protein sequence ID" value="RZB94030.1"/>
    <property type="molecule type" value="Genomic_DNA"/>
</dbReference>
<dbReference type="InterPro" id="IPR058922">
    <property type="entry name" value="WHD_DRP"/>
</dbReference>
<sequence length="1009" mass="114924">MSAIPVTNTISEIMERMSSFRGFGQNITENIKHHLTAIQNKCLGSAKLDLSDPKTKKWLGQVTELFYLVDDLCAKAALLSKQRKMMPLFPTCNLKPLLQLRKIEKQLAREVAPMKNVKMLPIRDVEEEKEAETVVRGYVKEKIMKSILDRKKGVVRAVVIFGITGLEKGKVTEYACEDENVKSGFDVVVPIDGLHLEQHFADSVVDRVKHELEAKKKKDSGEGKGFFVVLDDFHNENHGEWLQLMTKLKEAAQAHTSTGGGVLLVTTRNEAVLKSVNHTFFSVRCYQFDSLDLSESQPLFEKIVGTRATTIGSKTKGDLLEHMCGGILGAVKSMARLVRSQNPTTESDINALKDEFVQEMLLKYYSEFDLPSWRLRQCFAYSLFRFYPSTDFVKEFVKEEELIRLWMAEGFLGHSSSQHEPEDLGHECIQEFLRRSIFSSQEDGCISINKSKALTIILAGNDRVYMEDNGTTDDNIRRLLKGSNMDVSTGNFRSLFKNNKSVRTFLLEEKQQRVPDQVMLSWLACDAILSAFTRLRVLTLKDLGMKVLPASIGDLKSLRYVDLSRNNFNKLPICIGELQHLQTLLLFHCLKLRELPDEVHHFPSLSHLDVDKCMNLMHMPSALKKLTWLRSLPHFVTSKRNGLEELLHLNQLRGDLEISHLERFKCKGSSSNNGKDHDHPIYLKEKQHLEGLTLRWNHDDEKKKHSLEDYQLQNLEPHPNLKRLFIIGYPGNQFPTCLLSLKNLVEISLYNCPKWKHLPIVDQPLIKKLTLVSLADLEFITDMDNSLEELPLERVRILDCPNLTSWGNPETCNTTAFSGALSELVVEYCPKLDSMPLFPKIKNKLVLDHSSMKPLLNTLGYKSDTSPPLSELKQLTVNGCEDLKSNIKGWKHLSKLETLHISNCTQINLPSEEWKGLKGLTDLVIEDIPDLKSLPEEIKHLASEGSLDSLEIKSCHELTTMLDFGEYLHSFAYILIEDCPNLDSLPDSYKDNFFTPLKIQNCPLLKDSY</sequence>
<comment type="caution">
    <text evidence="8">The sequence shown here is derived from an EMBL/GenBank/DDBJ whole genome shotgun (WGS) entry which is preliminary data.</text>
</comment>